<gene>
    <name evidence="1" type="ORF">CEP54_003973</name>
</gene>
<sequence length="91" mass="11070">MSTPIHKEWRKLKDLLTSILPGRRRRKPHKPRYTVENPQVIFCQKIHPDALCELLESKFQKRFFVQMHNDTWRIHAPRHLAMHEFDCCRVP</sequence>
<evidence type="ECO:0000313" key="1">
    <source>
        <dbReference type="EMBL" id="RSL65860.1"/>
    </source>
</evidence>
<dbReference type="EMBL" id="NKCI01000027">
    <property type="protein sequence ID" value="RSL65860.1"/>
    <property type="molecule type" value="Genomic_DNA"/>
</dbReference>
<accession>A0A428QKL0</accession>
<comment type="caution">
    <text evidence="1">The sequence shown here is derived from an EMBL/GenBank/DDBJ whole genome shotgun (WGS) entry which is preliminary data.</text>
</comment>
<evidence type="ECO:0000313" key="2">
    <source>
        <dbReference type="Proteomes" id="UP000288168"/>
    </source>
</evidence>
<protein>
    <submittedName>
        <fullName evidence="1">Uncharacterized protein</fullName>
    </submittedName>
</protein>
<organism evidence="1 2">
    <name type="scientific">Fusarium duplospermum</name>
    <dbReference type="NCBI Taxonomy" id="1325734"/>
    <lineage>
        <taxon>Eukaryota</taxon>
        <taxon>Fungi</taxon>
        <taxon>Dikarya</taxon>
        <taxon>Ascomycota</taxon>
        <taxon>Pezizomycotina</taxon>
        <taxon>Sordariomycetes</taxon>
        <taxon>Hypocreomycetidae</taxon>
        <taxon>Hypocreales</taxon>
        <taxon>Nectriaceae</taxon>
        <taxon>Fusarium</taxon>
        <taxon>Fusarium solani species complex</taxon>
    </lineage>
</organism>
<proteinExistence type="predicted"/>
<reference evidence="1 2" key="1">
    <citation type="submission" date="2017-06" db="EMBL/GenBank/DDBJ databases">
        <title>Comparative genomic analysis of Ambrosia Fusariam Clade fungi.</title>
        <authorList>
            <person name="Stajich J.E."/>
            <person name="Carrillo J."/>
            <person name="Kijimoto T."/>
            <person name="Eskalen A."/>
            <person name="O'Donnell K."/>
            <person name="Kasson M."/>
        </authorList>
    </citation>
    <scope>NUCLEOTIDE SEQUENCE [LARGE SCALE GENOMIC DNA]</scope>
    <source>
        <strain evidence="1 2">NRRL62584</strain>
    </source>
</reference>
<keyword evidence="2" id="KW-1185">Reference proteome</keyword>
<dbReference type="AlphaFoldDB" id="A0A428QKL0"/>
<dbReference type="Proteomes" id="UP000288168">
    <property type="component" value="Unassembled WGS sequence"/>
</dbReference>
<name>A0A428QKL0_9HYPO</name>